<dbReference type="InterPro" id="IPR027417">
    <property type="entry name" value="P-loop_NTPase"/>
</dbReference>
<dbReference type="GO" id="GO:0006110">
    <property type="term" value="P:regulation of glycolytic process"/>
    <property type="evidence" value="ECO:0007669"/>
    <property type="project" value="EnsemblFungi"/>
</dbReference>
<proteinExistence type="predicted"/>
<keyword evidence="1" id="KW-0547">Nucleotide-binding</keyword>
<dbReference type="Proteomes" id="UP000054886">
    <property type="component" value="Unassembled WGS sequence"/>
</dbReference>
<evidence type="ECO:0000256" key="2">
    <source>
        <dbReference type="ARBA" id="ARBA00022840"/>
    </source>
</evidence>
<dbReference type="PIRSF" id="PIRSF000711">
    <property type="entry name" value="PFK27"/>
    <property type="match status" value="1"/>
</dbReference>
<dbReference type="GO" id="GO:0004331">
    <property type="term" value="F:fructose-2,6-bisphosphate 2-phosphatase activity"/>
    <property type="evidence" value="ECO:0007669"/>
    <property type="project" value="TreeGrafter"/>
</dbReference>
<dbReference type="GO" id="GO:0006000">
    <property type="term" value="P:fructose metabolic process"/>
    <property type="evidence" value="ECO:0007669"/>
    <property type="project" value="InterPro"/>
</dbReference>
<dbReference type="EMBL" id="LLZZ01000191">
    <property type="protein sequence ID" value="KTA95106.1"/>
    <property type="molecule type" value="Genomic_DNA"/>
</dbReference>
<dbReference type="GO" id="GO:0006003">
    <property type="term" value="P:fructose 2,6-bisphosphate metabolic process"/>
    <property type="evidence" value="ECO:0007669"/>
    <property type="project" value="EnsemblFungi"/>
</dbReference>
<protein>
    <submittedName>
        <fullName evidence="6">6-phosphofructo-2-kinase 2</fullName>
    </submittedName>
</protein>
<dbReference type="GO" id="GO:0005829">
    <property type="term" value="C:cytosol"/>
    <property type="evidence" value="ECO:0007669"/>
    <property type="project" value="TreeGrafter"/>
</dbReference>
<feature type="domain" description="6-phosphofructo-2-kinase" evidence="4">
    <location>
        <begin position="59"/>
        <end position="253"/>
    </location>
</feature>
<keyword evidence="6" id="KW-0808">Transferase</keyword>
<evidence type="ECO:0000259" key="4">
    <source>
        <dbReference type="Pfam" id="PF01591"/>
    </source>
</evidence>
<evidence type="ECO:0000313" key="5">
    <source>
        <dbReference type="EMBL" id="KTA95106.1"/>
    </source>
</evidence>
<keyword evidence="6" id="KW-0418">Kinase</keyword>
<dbReference type="VEuPathDB" id="FungiDB:CAGL0E01529g"/>
<accession>A0A0W0CD25</accession>
<dbReference type="PANTHER" id="PTHR10606">
    <property type="entry name" value="6-PHOSPHOFRUCTO-2-KINASE/FRUCTOSE-2,6-BISPHOSPHATASE"/>
    <property type="match status" value="1"/>
</dbReference>
<dbReference type="GO" id="GO:0003873">
    <property type="term" value="F:6-phosphofructo-2-kinase activity"/>
    <property type="evidence" value="ECO:0007669"/>
    <property type="project" value="InterPro"/>
</dbReference>
<dbReference type="VEuPathDB" id="FungiDB:GVI51_E01287"/>
<dbReference type="VEuPathDB" id="FungiDB:GWK60_E01287"/>
<sequence>MQELSSAESSTNSLFSMKSISSMDISRNTTPRPSPLGAAMSTNDQSFLSLASIRREMDRESKKDKFIVILVGLPASGKSSISSHLIQSLKNNTATAHLRSTVYNAGKVRRMLCNGEKKKSIQIANDPSEDLFNPANAERKEVYAKITLENLINELDSDICDFAIFDATNSTVQRRSFVFREIYKYNDREGANFNLIPIVFQVTCSNQDFIRYNIHNKTFNEDYFDKPYEVAVQDFSKRLKYYHSQFVPFTETEFNTIIESNSSQTAGKPSLYYYNILNAGLDPSKQFQLSYTREPETHSMIVKETLRVISHFVTNYSELYGYSYINRVKNFFGESINTVVQKPSWVANYIPGKLSTWDYSNKLRHLASLKKIVNNDYFNELNSIIN</sequence>
<dbReference type="AlphaFoldDB" id="A0A0W0CD25"/>
<evidence type="ECO:0000256" key="3">
    <source>
        <dbReference type="SAM" id="MobiDB-lite"/>
    </source>
</evidence>
<dbReference type="Pfam" id="PF01591">
    <property type="entry name" value="6PF2K"/>
    <property type="match status" value="1"/>
</dbReference>
<evidence type="ECO:0000256" key="1">
    <source>
        <dbReference type="ARBA" id="ARBA00022741"/>
    </source>
</evidence>
<reference evidence="6 7" key="1">
    <citation type="submission" date="2015-10" db="EMBL/GenBank/DDBJ databases">
        <title>Draft genomes sequences of Candida glabrata isolates 1A, 1B, 2A, 2B, 3A and 3B.</title>
        <authorList>
            <person name="Haavelsrud O.E."/>
            <person name="Gaustad P."/>
        </authorList>
    </citation>
    <scope>NUCLEOTIDE SEQUENCE [LARGE SCALE GENOMIC DNA]</scope>
    <source>
        <strain evidence="6">910700640</strain>
    </source>
</reference>
<organism evidence="6 7">
    <name type="scientific">Candida glabrata</name>
    <name type="common">Yeast</name>
    <name type="synonym">Torulopsis glabrata</name>
    <dbReference type="NCBI Taxonomy" id="5478"/>
    <lineage>
        <taxon>Eukaryota</taxon>
        <taxon>Fungi</taxon>
        <taxon>Dikarya</taxon>
        <taxon>Ascomycota</taxon>
        <taxon>Saccharomycotina</taxon>
        <taxon>Saccharomycetes</taxon>
        <taxon>Saccharomycetales</taxon>
        <taxon>Saccharomycetaceae</taxon>
        <taxon>Nakaseomyces</taxon>
    </lineage>
</organism>
<feature type="region of interest" description="Disordered" evidence="3">
    <location>
        <begin position="22"/>
        <end position="41"/>
    </location>
</feature>
<name>A0A0W0CD25_CANGB</name>
<evidence type="ECO:0000313" key="7">
    <source>
        <dbReference type="Proteomes" id="UP000054886"/>
    </source>
</evidence>
<gene>
    <name evidence="6" type="ORF">AO440_000939</name>
    <name evidence="5" type="ORF">AO440_000962</name>
</gene>
<dbReference type="InterPro" id="IPR014379">
    <property type="entry name" value="Pfk27"/>
</dbReference>
<dbReference type="InterPro" id="IPR003094">
    <property type="entry name" value="6Pfruct_kin"/>
</dbReference>
<feature type="compositionally biased region" description="Polar residues" evidence="3">
    <location>
        <begin position="22"/>
        <end position="31"/>
    </location>
</feature>
<dbReference type="SUPFAM" id="SSF52540">
    <property type="entry name" value="P-loop containing nucleoside triphosphate hydrolases"/>
    <property type="match status" value="1"/>
</dbReference>
<dbReference type="EMBL" id="LLZZ01000151">
    <property type="protein sequence ID" value="KTA98825.1"/>
    <property type="molecule type" value="Genomic_DNA"/>
</dbReference>
<dbReference type="InterPro" id="IPR013079">
    <property type="entry name" value="6Phosfructo_kin"/>
</dbReference>
<dbReference type="Gene3D" id="3.40.50.300">
    <property type="entry name" value="P-loop containing nucleotide triphosphate hydrolases"/>
    <property type="match status" value="1"/>
</dbReference>
<dbReference type="GO" id="GO:0005524">
    <property type="term" value="F:ATP binding"/>
    <property type="evidence" value="ECO:0007669"/>
    <property type="project" value="UniProtKB-KW"/>
</dbReference>
<evidence type="ECO:0000313" key="6">
    <source>
        <dbReference type="EMBL" id="KTA98825.1"/>
    </source>
</evidence>
<keyword evidence="2" id="KW-0067">ATP-binding</keyword>
<comment type="caution">
    <text evidence="6">The sequence shown here is derived from an EMBL/GenBank/DDBJ whole genome shotgun (WGS) entry which is preliminary data.</text>
</comment>
<dbReference type="VEuPathDB" id="FungiDB:B1J91_E01529g"/>
<dbReference type="PANTHER" id="PTHR10606:SF1">
    <property type="entry name" value="6-PHOSPHOFRUCTO-2-KINASE 2"/>
    <property type="match status" value="1"/>
</dbReference>